<dbReference type="SMART" id="SM00116">
    <property type="entry name" value="CBS"/>
    <property type="match status" value="3"/>
</dbReference>
<keyword evidence="6" id="KW-0472">Membrane</keyword>
<dbReference type="GO" id="GO:0003755">
    <property type="term" value="F:peptidyl-prolyl cis-trans isomerase activity"/>
    <property type="evidence" value="ECO:0007669"/>
    <property type="project" value="UniProtKB-KW"/>
</dbReference>
<evidence type="ECO:0000313" key="10">
    <source>
        <dbReference type="Proteomes" id="UP000007797"/>
    </source>
</evidence>
<keyword evidence="6" id="KW-0812">Transmembrane</keyword>
<dbReference type="InterPro" id="IPR000644">
    <property type="entry name" value="CBS_dom"/>
</dbReference>
<keyword evidence="10" id="KW-1185">Reference proteome</keyword>
<dbReference type="InterPro" id="IPR029000">
    <property type="entry name" value="Cyclophilin-like_dom_sf"/>
</dbReference>
<dbReference type="GO" id="GO:0016018">
    <property type="term" value="F:cyclosporin A binding"/>
    <property type="evidence" value="ECO:0007669"/>
    <property type="project" value="TreeGrafter"/>
</dbReference>
<dbReference type="Proteomes" id="UP000007797">
    <property type="component" value="Unassembled WGS sequence"/>
</dbReference>
<keyword evidence="4" id="KW-0413">Isomerase</keyword>
<dbReference type="InterPro" id="IPR046342">
    <property type="entry name" value="CBS_dom_sf"/>
</dbReference>
<gene>
    <name evidence="9" type="primary">cypB</name>
    <name evidence="9" type="ORF">DFA_07634</name>
</gene>
<dbReference type="SUPFAM" id="SSF50891">
    <property type="entry name" value="Cyclophilin-like"/>
    <property type="match status" value="1"/>
</dbReference>
<protein>
    <recommendedName>
        <fullName evidence="2">peptidylprolyl isomerase</fullName>
        <ecNumber evidence="2">5.2.1.8</ecNumber>
    </recommendedName>
</protein>
<dbReference type="Gene3D" id="3.10.580.10">
    <property type="entry name" value="CBS-domain"/>
    <property type="match status" value="2"/>
</dbReference>
<dbReference type="KEGG" id="dfa:DFA_07634"/>
<dbReference type="CDD" id="cd02205">
    <property type="entry name" value="CBS_pair_SF"/>
    <property type="match status" value="1"/>
</dbReference>
<dbReference type="PROSITE" id="PS50072">
    <property type="entry name" value="CSA_PPIASE_2"/>
    <property type="match status" value="1"/>
</dbReference>
<dbReference type="CDD" id="cd01926">
    <property type="entry name" value="cyclophilin_ABH_like"/>
    <property type="match status" value="1"/>
</dbReference>
<dbReference type="InterPro" id="IPR020892">
    <property type="entry name" value="Cyclophilin-type_PPIase_CS"/>
</dbReference>
<dbReference type="GO" id="GO:0006457">
    <property type="term" value="P:protein folding"/>
    <property type="evidence" value="ECO:0007669"/>
    <property type="project" value="InterPro"/>
</dbReference>
<dbReference type="PROSITE" id="PS51371">
    <property type="entry name" value="CBS"/>
    <property type="match status" value="1"/>
</dbReference>
<dbReference type="PROSITE" id="PS00170">
    <property type="entry name" value="CSA_PPIASE_1"/>
    <property type="match status" value="1"/>
</dbReference>
<dbReference type="STRING" id="1054147.F4Q2H7"/>
<feature type="domain" description="PPIase cyclophilin-type" evidence="7">
    <location>
        <begin position="54"/>
        <end position="217"/>
    </location>
</feature>
<keyword evidence="3" id="KW-0697">Rotamase</keyword>
<dbReference type="EC" id="5.2.1.8" evidence="2"/>
<dbReference type="Pfam" id="PF00571">
    <property type="entry name" value="CBS"/>
    <property type="match status" value="1"/>
</dbReference>
<dbReference type="PANTHER" id="PTHR11071:SF561">
    <property type="entry name" value="PEPTIDYL-PROLYL CIS-TRANS ISOMERASE D-RELATED"/>
    <property type="match status" value="1"/>
</dbReference>
<evidence type="ECO:0000313" key="9">
    <source>
        <dbReference type="EMBL" id="EGG16656.1"/>
    </source>
</evidence>
<dbReference type="SUPFAM" id="SSF54631">
    <property type="entry name" value="CBS-domain pair"/>
    <property type="match status" value="2"/>
</dbReference>
<sequence length="494" mass="55289">MDRQTYHTSTTNQQKSYQTVMKVIFALAIIGILAFVLYTPTEAKKGPTITDKVYFDIEIGGEEVGRVVMGLYGKTVPKTAENFKQLCTGEKGIGQSGKALHYQGSKFHRIIPNFMIQGGDFTRGDGTGGESIYGKKFDDESFKLKHTKPGLLSMANSGPNTNGSQFFITTVVTSWLDGRHVVFGEILEGMEIIKKIEAVGSQSGTPSKTVVISASGVLSEEREKKMITNNINSFFKNTKISGLSQKENQMLLNMNPREFSKILKESGILFSKYPASLIIQNRPNKLFSISKDDSLWNAISYMDSSSSRLFVLDHHQTIINLLSESDIINLVAQNIHLLGEIRSKTIQQIGLCSAPVKVYNKDMRVITVLELLLQKNVSAVPIIDQTDNKLIANFSVSNLKGLGENNFSELMLPVYEYLQFQSIKEMNKKQSSLEKSFHPLVLHEWDTFENAIFKLAATKVHQLWVVNIDYVPISVVTINSILKLLTVQRMDLRP</sequence>
<keyword evidence="5" id="KW-0129">CBS domain</keyword>
<reference evidence="10" key="1">
    <citation type="journal article" date="2011" name="Genome Res.">
        <title>Phylogeny-wide analysis of social amoeba genomes highlights ancient origins for complex intercellular communication.</title>
        <authorList>
            <person name="Heidel A.J."/>
            <person name="Lawal H.M."/>
            <person name="Felder M."/>
            <person name="Schilde C."/>
            <person name="Helps N.R."/>
            <person name="Tunggal B."/>
            <person name="Rivero F."/>
            <person name="John U."/>
            <person name="Schleicher M."/>
            <person name="Eichinger L."/>
            <person name="Platzer M."/>
            <person name="Noegel A.A."/>
            <person name="Schaap P."/>
            <person name="Gloeckner G."/>
        </authorList>
    </citation>
    <scope>NUCLEOTIDE SEQUENCE [LARGE SCALE GENOMIC DNA]</scope>
    <source>
        <strain evidence="10">SH3</strain>
    </source>
</reference>
<evidence type="ECO:0000259" key="7">
    <source>
        <dbReference type="PROSITE" id="PS50072"/>
    </source>
</evidence>
<organism evidence="9 10">
    <name type="scientific">Cavenderia fasciculata</name>
    <name type="common">Slime mold</name>
    <name type="synonym">Dictyostelium fasciculatum</name>
    <dbReference type="NCBI Taxonomy" id="261658"/>
    <lineage>
        <taxon>Eukaryota</taxon>
        <taxon>Amoebozoa</taxon>
        <taxon>Evosea</taxon>
        <taxon>Eumycetozoa</taxon>
        <taxon>Dictyostelia</taxon>
        <taxon>Acytosteliales</taxon>
        <taxon>Cavenderiaceae</taxon>
        <taxon>Cavenderia</taxon>
    </lineage>
</organism>
<evidence type="ECO:0000259" key="8">
    <source>
        <dbReference type="PROSITE" id="PS51371"/>
    </source>
</evidence>
<feature type="transmembrane region" description="Helical" evidence="6">
    <location>
        <begin position="20"/>
        <end position="38"/>
    </location>
</feature>
<keyword evidence="6" id="KW-1133">Transmembrane helix</keyword>
<dbReference type="Pfam" id="PF00160">
    <property type="entry name" value="Pro_isomerase"/>
    <property type="match status" value="1"/>
</dbReference>
<feature type="domain" description="CBS" evidence="8">
    <location>
        <begin position="281"/>
        <end position="338"/>
    </location>
</feature>
<evidence type="ECO:0000256" key="1">
    <source>
        <dbReference type="ARBA" id="ARBA00007365"/>
    </source>
</evidence>
<dbReference type="FunFam" id="2.40.100.10:FF:000002">
    <property type="entry name" value="Peptidyl-prolyl cis-trans isomerase"/>
    <property type="match status" value="1"/>
</dbReference>
<name>F4Q2H7_CACFS</name>
<evidence type="ECO:0000256" key="5">
    <source>
        <dbReference type="PROSITE-ProRule" id="PRU00703"/>
    </source>
</evidence>
<evidence type="ECO:0000256" key="6">
    <source>
        <dbReference type="SAM" id="Phobius"/>
    </source>
</evidence>
<evidence type="ECO:0000256" key="4">
    <source>
        <dbReference type="ARBA" id="ARBA00023235"/>
    </source>
</evidence>
<dbReference type="Gene3D" id="2.40.100.10">
    <property type="entry name" value="Cyclophilin-like"/>
    <property type="match status" value="1"/>
</dbReference>
<dbReference type="GO" id="GO:0005737">
    <property type="term" value="C:cytoplasm"/>
    <property type="evidence" value="ECO:0007669"/>
    <property type="project" value="TreeGrafter"/>
</dbReference>
<dbReference type="RefSeq" id="XP_004355130.1">
    <property type="nucleotide sequence ID" value="XM_004355078.1"/>
</dbReference>
<dbReference type="GeneID" id="14868692"/>
<comment type="similarity">
    <text evidence="1">Belongs to the cyclophilin-type PPIase family.</text>
</comment>
<dbReference type="PANTHER" id="PTHR11071">
    <property type="entry name" value="PEPTIDYL-PROLYL CIS-TRANS ISOMERASE"/>
    <property type="match status" value="1"/>
</dbReference>
<accession>F4Q2H7</accession>
<dbReference type="PRINTS" id="PR00153">
    <property type="entry name" value="CSAPPISMRASE"/>
</dbReference>
<dbReference type="EMBL" id="GL883021">
    <property type="protein sequence ID" value="EGG16656.1"/>
    <property type="molecule type" value="Genomic_DNA"/>
</dbReference>
<evidence type="ECO:0000256" key="2">
    <source>
        <dbReference type="ARBA" id="ARBA00013194"/>
    </source>
</evidence>
<dbReference type="OrthoDB" id="193499at2759"/>
<proteinExistence type="inferred from homology"/>
<evidence type="ECO:0000256" key="3">
    <source>
        <dbReference type="ARBA" id="ARBA00023110"/>
    </source>
</evidence>
<dbReference type="InterPro" id="IPR002130">
    <property type="entry name" value="Cyclophilin-type_PPIase_dom"/>
</dbReference>
<dbReference type="AlphaFoldDB" id="F4Q2H7"/>